<organism evidence="1 2">
    <name type="scientific">Marinibaculum pumilum</name>
    <dbReference type="NCBI Taxonomy" id="1766165"/>
    <lineage>
        <taxon>Bacteria</taxon>
        <taxon>Pseudomonadati</taxon>
        <taxon>Pseudomonadota</taxon>
        <taxon>Alphaproteobacteria</taxon>
        <taxon>Rhodospirillales</taxon>
        <taxon>Rhodospirillaceae</taxon>
        <taxon>Marinibaculum</taxon>
    </lineage>
</organism>
<dbReference type="EMBL" id="JBHRTR010000028">
    <property type="protein sequence ID" value="MFC3228777.1"/>
    <property type="molecule type" value="Genomic_DNA"/>
</dbReference>
<gene>
    <name evidence="1" type="ORF">ACFOGJ_16150</name>
</gene>
<proteinExistence type="predicted"/>
<sequence>MQKIAPDHGTDGQAAMARQREVVTVPGVGKHVRYNDACLLDALRAQKQITDPMYEAGIWFRERWFDAGLVRRCTMSGGGGGGAEPSQAQEWNAKCYDDTLRALPGYSMTLIAVCCEDSPRHLVVTRRALAALAEHRGIR</sequence>
<keyword evidence="2" id="KW-1185">Reference proteome</keyword>
<accession>A0ABV7L2F2</accession>
<dbReference type="Proteomes" id="UP001595528">
    <property type="component" value="Unassembled WGS sequence"/>
</dbReference>
<evidence type="ECO:0000313" key="1">
    <source>
        <dbReference type="EMBL" id="MFC3228777.1"/>
    </source>
</evidence>
<reference evidence="2" key="1">
    <citation type="journal article" date="2019" name="Int. J. Syst. Evol. Microbiol.">
        <title>The Global Catalogue of Microorganisms (GCM) 10K type strain sequencing project: providing services to taxonomists for standard genome sequencing and annotation.</title>
        <authorList>
            <consortium name="The Broad Institute Genomics Platform"/>
            <consortium name="The Broad Institute Genome Sequencing Center for Infectious Disease"/>
            <person name="Wu L."/>
            <person name="Ma J."/>
        </authorList>
    </citation>
    <scope>NUCLEOTIDE SEQUENCE [LARGE SCALE GENOMIC DNA]</scope>
    <source>
        <strain evidence="2">KCTC 42964</strain>
    </source>
</reference>
<dbReference type="RefSeq" id="WP_379902213.1">
    <property type="nucleotide sequence ID" value="NZ_JBHRTR010000028.1"/>
</dbReference>
<evidence type="ECO:0000313" key="2">
    <source>
        <dbReference type="Proteomes" id="UP001595528"/>
    </source>
</evidence>
<comment type="caution">
    <text evidence="1">The sequence shown here is derived from an EMBL/GenBank/DDBJ whole genome shotgun (WGS) entry which is preliminary data.</text>
</comment>
<protein>
    <submittedName>
        <fullName evidence="1">Uncharacterized protein</fullName>
    </submittedName>
</protein>
<name>A0ABV7L2F2_9PROT</name>